<comment type="caution">
    <text evidence="2">The sequence shown here is derived from an EMBL/GenBank/DDBJ whole genome shotgun (WGS) entry which is preliminary data.</text>
</comment>
<reference evidence="2" key="1">
    <citation type="journal article" date="2012" name="PLoS ONE">
        <title>Gene sets for utilization of primary and secondary nutrition supplies in the distal gut of endangered iberian lynx.</title>
        <authorList>
            <person name="Alcaide M."/>
            <person name="Messina E."/>
            <person name="Richter M."/>
            <person name="Bargiela R."/>
            <person name="Peplies J."/>
            <person name="Huws S.A."/>
            <person name="Newbold C.J."/>
            <person name="Golyshin P.N."/>
            <person name="Simon M.A."/>
            <person name="Lopez G."/>
            <person name="Yakimov M.M."/>
            <person name="Ferrer M."/>
        </authorList>
    </citation>
    <scope>NUCLEOTIDE SEQUENCE</scope>
</reference>
<gene>
    <name evidence="2" type="ORF">EVA_07495</name>
</gene>
<sequence length="40" mass="4739">MHSRSRKQGRWQAPYCPTQAPKDLPPQGTEAYWERPLKSR</sequence>
<protein>
    <submittedName>
        <fullName evidence="2">Uncharacterized protein</fullName>
    </submittedName>
</protein>
<evidence type="ECO:0000256" key="1">
    <source>
        <dbReference type="SAM" id="MobiDB-lite"/>
    </source>
</evidence>
<proteinExistence type="predicted"/>
<feature type="region of interest" description="Disordered" evidence="1">
    <location>
        <begin position="1"/>
        <end position="40"/>
    </location>
</feature>
<dbReference type="AlphaFoldDB" id="J9GAQ9"/>
<organism evidence="2">
    <name type="scientific">gut metagenome</name>
    <dbReference type="NCBI Taxonomy" id="749906"/>
    <lineage>
        <taxon>unclassified sequences</taxon>
        <taxon>metagenomes</taxon>
        <taxon>organismal metagenomes</taxon>
    </lineage>
</organism>
<evidence type="ECO:0000313" key="2">
    <source>
        <dbReference type="EMBL" id="EJX04397.1"/>
    </source>
</evidence>
<accession>J9GAQ9</accession>
<dbReference type="EMBL" id="AMCI01001822">
    <property type="protein sequence ID" value="EJX04397.1"/>
    <property type="molecule type" value="Genomic_DNA"/>
</dbReference>
<name>J9GAQ9_9ZZZZ</name>